<dbReference type="GO" id="GO:0005634">
    <property type="term" value="C:nucleus"/>
    <property type="evidence" value="ECO:0007669"/>
    <property type="project" value="UniProtKB-SubCell"/>
</dbReference>
<dbReference type="GO" id="GO:0046872">
    <property type="term" value="F:metal ion binding"/>
    <property type="evidence" value="ECO:0007669"/>
    <property type="project" value="UniProtKB-KW"/>
</dbReference>
<comment type="cofactor">
    <cofactor evidence="1">
        <name>a divalent metal cation</name>
        <dbReference type="ChEBI" id="CHEBI:60240"/>
    </cofactor>
</comment>
<dbReference type="Proteomes" id="UP001162156">
    <property type="component" value="Unassembled WGS sequence"/>
</dbReference>
<organism evidence="9 10">
    <name type="scientific">Rhamnusium bicolor</name>
    <dbReference type="NCBI Taxonomy" id="1586634"/>
    <lineage>
        <taxon>Eukaryota</taxon>
        <taxon>Metazoa</taxon>
        <taxon>Ecdysozoa</taxon>
        <taxon>Arthropoda</taxon>
        <taxon>Hexapoda</taxon>
        <taxon>Insecta</taxon>
        <taxon>Pterygota</taxon>
        <taxon>Neoptera</taxon>
        <taxon>Endopterygota</taxon>
        <taxon>Coleoptera</taxon>
        <taxon>Polyphaga</taxon>
        <taxon>Cucujiformia</taxon>
        <taxon>Chrysomeloidea</taxon>
        <taxon>Cerambycidae</taxon>
        <taxon>Lepturinae</taxon>
        <taxon>Rhagiini</taxon>
        <taxon>Rhamnusium</taxon>
    </lineage>
</organism>
<dbReference type="InterPro" id="IPR027806">
    <property type="entry name" value="HARBI1_dom"/>
</dbReference>
<protein>
    <recommendedName>
        <fullName evidence="8">DDE Tnp4 domain-containing protein</fullName>
    </recommendedName>
</protein>
<evidence type="ECO:0000313" key="9">
    <source>
        <dbReference type="EMBL" id="KAJ8949507.1"/>
    </source>
</evidence>
<evidence type="ECO:0000256" key="6">
    <source>
        <dbReference type="ARBA" id="ARBA00022801"/>
    </source>
</evidence>
<reference evidence="9" key="1">
    <citation type="journal article" date="2023" name="Insect Mol. Biol.">
        <title>Genome sequencing provides insights into the evolution of gene families encoding plant cell wall-degrading enzymes in longhorned beetles.</title>
        <authorList>
            <person name="Shin N.R."/>
            <person name="Okamura Y."/>
            <person name="Kirsch R."/>
            <person name="Pauchet Y."/>
        </authorList>
    </citation>
    <scope>NUCLEOTIDE SEQUENCE</scope>
    <source>
        <strain evidence="9">RBIC_L_NR</strain>
    </source>
</reference>
<keyword evidence="4" id="KW-0540">Nuclease</keyword>
<feature type="domain" description="DDE Tnp4" evidence="8">
    <location>
        <begin position="117"/>
        <end position="277"/>
    </location>
</feature>
<dbReference type="EMBL" id="JANEYF010002228">
    <property type="protein sequence ID" value="KAJ8949507.1"/>
    <property type="molecule type" value="Genomic_DNA"/>
</dbReference>
<name>A0AAV8YG83_9CUCU</name>
<comment type="caution">
    <text evidence="9">The sequence shown here is derived from an EMBL/GenBank/DDBJ whole genome shotgun (WGS) entry which is preliminary data.</text>
</comment>
<evidence type="ECO:0000256" key="2">
    <source>
        <dbReference type="ARBA" id="ARBA00004123"/>
    </source>
</evidence>
<dbReference type="Pfam" id="PF13359">
    <property type="entry name" value="DDE_Tnp_4"/>
    <property type="match status" value="1"/>
</dbReference>
<comment type="similarity">
    <text evidence="3">Belongs to the HARBI1 family.</text>
</comment>
<dbReference type="GO" id="GO:0004518">
    <property type="term" value="F:nuclease activity"/>
    <property type="evidence" value="ECO:0007669"/>
    <property type="project" value="UniProtKB-KW"/>
</dbReference>
<evidence type="ECO:0000256" key="3">
    <source>
        <dbReference type="ARBA" id="ARBA00006958"/>
    </source>
</evidence>
<gene>
    <name evidence="9" type="ORF">NQ314_008200</name>
</gene>
<evidence type="ECO:0000259" key="8">
    <source>
        <dbReference type="Pfam" id="PF13359"/>
    </source>
</evidence>
<evidence type="ECO:0000256" key="7">
    <source>
        <dbReference type="ARBA" id="ARBA00023242"/>
    </source>
</evidence>
<sequence length="354" mass="40935">MWVRDIFLRRWEQGDYENLVREMRLGDQFKHFNYFRMSPDKFDSLLSKVNNRIAKQNIVRESISPGERLALTLSETCQAIWDSLWQDVLEPPTTEKWKEIAAGFNNSWQIPNCVGAVDGKHVVIQAPPNSGSEFYNYKGSHSIVLMALCDHRYRFTLVDIGAKGRQSDGGIFRNSEMGRKLINNELNFPTDSPIEYGGDNIPFYIVGDEAFPLSNNLMRPYPGRFFKNYFFRLSRARRIIENAFGIWAARWRILRRPINASLDTTERIIKATICLHNYLISNESEQYCPTNFIDNEDNDGNVINGQWREGGIPNNVFNARRMGSNNATRNAAVIRDQLASYFMFEGAAPFQWNK</sequence>
<keyword evidence="7" id="KW-0539">Nucleus</keyword>
<dbReference type="AlphaFoldDB" id="A0AAV8YG83"/>
<keyword evidence="10" id="KW-1185">Reference proteome</keyword>
<keyword evidence="6" id="KW-0378">Hydrolase</keyword>
<dbReference type="GO" id="GO:0016787">
    <property type="term" value="F:hydrolase activity"/>
    <property type="evidence" value="ECO:0007669"/>
    <property type="project" value="UniProtKB-KW"/>
</dbReference>
<evidence type="ECO:0000256" key="4">
    <source>
        <dbReference type="ARBA" id="ARBA00022722"/>
    </source>
</evidence>
<accession>A0AAV8YG83</accession>
<keyword evidence="5" id="KW-0479">Metal-binding</keyword>
<dbReference type="InterPro" id="IPR045249">
    <property type="entry name" value="HARBI1-like"/>
</dbReference>
<evidence type="ECO:0000313" key="10">
    <source>
        <dbReference type="Proteomes" id="UP001162156"/>
    </source>
</evidence>
<comment type="subcellular location">
    <subcellularLocation>
        <location evidence="2">Nucleus</location>
    </subcellularLocation>
</comment>
<dbReference type="PANTHER" id="PTHR22930:SF269">
    <property type="entry name" value="NUCLEASE HARBI1-LIKE PROTEIN"/>
    <property type="match status" value="1"/>
</dbReference>
<evidence type="ECO:0000256" key="5">
    <source>
        <dbReference type="ARBA" id="ARBA00022723"/>
    </source>
</evidence>
<evidence type="ECO:0000256" key="1">
    <source>
        <dbReference type="ARBA" id="ARBA00001968"/>
    </source>
</evidence>
<dbReference type="PANTHER" id="PTHR22930">
    <property type="match status" value="1"/>
</dbReference>
<proteinExistence type="inferred from homology"/>